<accession>A0AAC9HTJ1</accession>
<evidence type="ECO:0000313" key="3">
    <source>
        <dbReference type="Proteomes" id="UP000095210"/>
    </source>
</evidence>
<evidence type="ECO:0000313" key="2">
    <source>
        <dbReference type="EMBL" id="AOS65168.1"/>
    </source>
</evidence>
<sequence length="240" mass="25654">MLSAGRAASPFSGTMGAHTTAWIAHVDFIRARLVNKDVTAAVNELPGLVDHVAKVAQQLESFAKDDGTGDITADLAGTHISEPAGAKAAARAEAVQATMDRLVRAATDAVDKPIGIQAMLLQQAVGAILERLNIIPGVTREVAATEGRGEGTYRTMLRTGKRGRKREEMKKKDYQNAVFGLLDMKGILSDEQRLALIQNHLAIIGEAYPDALAKAGLSKDSPGKALTQWEKRGKDSEDPF</sequence>
<dbReference type="AlphaFoldDB" id="A0AAC9HTJ1"/>
<gene>
    <name evidence="2" type="ORF">TL08_21905</name>
</gene>
<reference evidence="3" key="1">
    <citation type="submission" date="2016-03" db="EMBL/GenBank/DDBJ databases">
        <title>Complete genome sequence of the type strain Actinoalloteichus hymeniacidonis DSM 45092.</title>
        <authorList>
            <person name="Schaffert L."/>
            <person name="Albersmeier A."/>
            <person name="Winkler A."/>
            <person name="Kalinowski J."/>
            <person name="Zotchev S."/>
            <person name="Ruckert C."/>
        </authorList>
    </citation>
    <scope>NUCLEOTIDE SEQUENCE [LARGE SCALE GENOMIC DNA]</scope>
    <source>
        <strain evidence="3">HPA177(T) (DSM 45092(T))</strain>
    </source>
</reference>
<protein>
    <submittedName>
        <fullName evidence="2">Uncharacterized protein</fullName>
    </submittedName>
</protein>
<feature type="region of interest" description="Disordered" evidence="1">
    <location>
        <begin position="217"/>
        <end position="240"/>
    </location>
</feature>
<dbReference type="KEGG" id="ahm:TL08_21905"/>
<name>A0AAC9HTJ1_9PSEU</name>
<feature type="compositionally biased region" description="Basic and acidic residues" evidence="1">
    <location>
        <begin position="229"/>
        <end position="240"/>
    </location>
</feature>
<keyword evidence="3" id="KW-1185">Reference proteome</keyword>
<evidence type="ECO:0000256" key="1">
    <source>
        <dbReference type="SAM" id="MobiDB-lite"/>
    </source>
</evidence>
<dbReference type="RefSeq" id="WP_157421233.1">
    <property type="nucleotide sequence ID" value="NZ_CP014859.1"/>
</dbReference>
<dbReference type="EMBL" id="CP014859">
    <property type="protein sequence ID" value="AOS65168.1"/>
    <property type="molecule type" value="Genomic_DNA"/>
</dbReference>
<organism evidence="2 3">
    <name type="scientific">Actinoalloteichus hymeniacidonis</name>
    <dbReference type="NCBI Taxonomy" id="340345"/>
    <lineage>
        <taxon>Bacteria</taxon>
        <taxon>Bacillati</taxon>
        <taxon>Actinomycetota</taxon>
        <taxon>Actinomycetes</taxon>
        <taxon>Pseudonocardiales</taxon>
        <taxon>Pseudonocardiaceae</taxon>
        <taxon>Actinoalloteichus</taxon>
    </lineage>
</organism>
<dbReference type="Proteomes" id="UP000095210">
    <property type="component" value="Chromosome"/>
</dbReference>
<proteinExistence type="predicted"/>